<evidence type="ECO:0000256" key="4">
    <source>
        <dbReference type="ARBA" id="ARBA00022792"/>
    </source>
</evidence>
<evidence type="ECO:0000259" key="11">
    <source>
        <dbReference type="Pfam" id="PF00675"/>
    </source>
</evidence>
<proteinExistence type="inferred from homology"/>
<sequence length="424" mass="43082">MLAARASAVRSASRLARNFASVVDTAGVKVAAVDNGEPTSAVTFLIKAGSRFETKPGVAHALKGFAFKSTGQRSALGTIREAELYGGVLSTSLTREHLAVTAEFLRGDEPFFVNVLSSFVTSAKFTRHEFSEYVAPVCQAESTALLSDPATHALELAHALAFRNGLGSSVFSSANSHLTIDDVKAYAASVFGAGNIAVLGTGINPATLQGLVEQSLGSLSAAATPASSPSKYFGGETRIDGHGAPETVFVGFGTTGASAPELAVLAAHLDPTPAIKWSQGLSPIAAGTPVGTSVKSVLLPYSDATLFGLLIQGETTEGVKAAGQAAVTALKAAGSLKGEDLKKAVSKAKFEAASAFDKRDGLISALGSTAFSGSPVTLDGALSGLDKVDASAVSKITSSLLKSKPTYVAIGNTASLPYADELGL</sequence>
<dbReference type="Pfam" id="PF00675">
    <property type="entry name" value="Peptidase_M16"/>
    <property type="match status" value="1"/>
</dbReference>
<gene>
    <name evidence="12" type="ORF">SCP_1000930</name>
</gene>
<dbReference type="RefSeq" id="XP_027617764.1">
    <property type="nucleotide sequence ID" value="XM_027761963.1"/>
</dbReference>
<evidence type="ECO:0000256" key="8">
    <source>
        <dbReference type="ARBA" id="ARBA00023136"/>
    </source>
</evidence>
<dbReference type="FunFam" id="3.30.830.10:FF:000021">
    <property type="entry name" value="Cytochrome b-c1 complex subunit 2"/>
    <property type="match status" value="1"/>
</dbReference>
<dbReference type="Proteomes" id="UP000287166">
    <property type="component" value="Unassembled WGS sequence"/>
</dbReference>
<keyword evidence="5" id="KW-0809">Transit peptide</keyword>
<dbReference type="AlphaFoldDB" id="A0A401GXA4"/>
<evidence type="ECO:0000256" key="2">
    <source>
        <dbReference type="ARBA" id="ARBA00022448"/>
    </source>
</evidence>
<dbReference type="GO" id="GO:0046872">
    <property type="term" value="F:metal ion binding"/>
    <property type="evidence" value="ECO:0007669"/>
    <property type="project" value="InterPro"/>
</dbReference>
<dbReference type="PANTHER" id="PTHR11851:SF209">
    <property type="entry name" value="CYTOCHROME B-C1 COMPLEX SUBUNIT 2, MITOCHONDRIAL"/>
    <property type="match status" value="1"/>
</dbReference>
<evidence type="ECO:0000256" key="10">
    <source>
        <dbReference type="ARBA" id="ARBA00040751"/>
    </source>
</evidence>
<evidence type="ECO:0000256" key="9">
    <source>
        <dbReference type="ARBA" id="ARBA00038146"/>
    </source>
</evidence>
<keyword evidence="2" id="KW-0813">Transport</keyword>
<dbReference type="EMBL" id="BFAD01000010">
    <property type="protein sequence ID" value="GBE86851.1"/>
    <property type="molecule type" value="Genomic_DNA"/>
</dbReference>
<name>A0A401GXA4_9APHY</name>
<comment type="caution">
    <text evidence="12">The sequence shown here is derived from an EMBL/GenBank/DDBJ whole genome shotgun (WGS) entry which is preliminary data.</text>
</comment>
<keyword evidence="4" id="KW-0999">Mitochondrion inner membrane</keyword>
<evidence type="ECO:0000313" key="12">
    <source>
        <dbReference type="EMBL" id="GBE86851.1"/>
    </source>
</evidence>
<dbReference type="FunFam" id="3.30.830.10:FF:000039">
    <property type="entry name" value="Ubiquinol-cytochrome c reductase core subunit 2"/>
    <property type="match status" value="1"/>
</dbReference>
<keyword evidence="13" id="KW-1185">Reference proteome</keyword>
<accession>A0A401GXA4</accession>
<comment type="subcellular location">
    <subcellularLocation>
        <location evidence="1">Mitochondrion inner membrane</location>
        <topology evidence="1">Peripheral membrane protein</topology>
        <orientation evidence="1">Matrix side</orientation>
    </subcellularLocation>
</comment>
<evidence type="ECO:0000256" key="3">
    <source>
        <dbReference type="ARBA" id="ARBA00022660"/>
    </source>
</evidence>
<dbReference type="GeneID" id="38783768"/>
<evidence type="ECO:0000256" key="1">
    <source>
        <dbReference type="ARBA" id="ARBA00004443"/>
    </source>
</evidence>
<evidence type="ECO:0000256" key="6">
    <source>
        <dbReference type="ARBA" id="ARBA00022982"/>
    </source>
</evidence>
<dbReference type="InterPro" id="IPR011765">
    <property type="entry name" value="Pept_M16_N"/>
</dbReference>
<dbReference type="InterPro" id="IPR011249">
    <property type="entry name" value="Metalloenz_LuxS/M16"/>
</dbReference>
<dbReference type="PANTHER" id="PTHR11851">
    <property type="entry name" value="METALLOPROTEASE"/>
    <property type="match status" value="1"/>
</dbReference>
<keyword evidence="8" id="KW-0472">Membrane</keyword>
<dbReference type="InterPro" id="IPR050361">
    <property type="entry name" value="MPP/UQCRC_Complex"/>
</dbReference>
<dbReference type="SUPFAM" id="SSF63411">
    <property type="entry name" value="LuxS/MPP-like metallohydrolase"/>
    <property type="match status" value="2"/>
</dbReference>
<comment type="similarity">
    <text evidence="9">Belongs to the peptidase M16 family. UQCRC2/QCR2 subfamily.</text>
</comment>
<evidence type="ECO:0000256" key="5">
    <source>
        <dbReference type="ARBA" id="ARBA00022946"/>
    </source>
</evidence>
<evidence type="ECO:0000313" key="13">
    <source>
        <dbReference type="Proteomes" id="UP000287166"/>
    </source>
</evidence>
<dbReference type="GO" id="GO:0005743">
    <property type="term" value="C:mitochondrial inner membrane"/>
    <property type="evidence" value="ECO:0007669"/>
    <property type="project" value="UniProtKB-SubCell"/>
</dbReference>
<keyword evidence="7" id="KW-0496">Mitochondrion</keyword>
<dbReference type="Gene3D" id="3.30.830.10">
    <property type="entry name" value="Metalloenzyme, LuxS/M16 peptidase-like"/>
    <property type="match status" value="2"/>
</dbReference>
<dbReference type="FunCoup" id="A0A401GXA4">
    <property type="interactions" value="215"/>
</dbReference>
<dbReference type="STRING" id="139825.A0A401GXA4"/>
<organism evidence="12 13">
    <name type="scientific">Sparassis crispa</name>
    <dbReference type="NCBI Taxonomy" id="139825"/>
    <lineage>
        <taxon>Eukaryota</taxon>
        <taxon>Fungi</taxon>
        <taxon>Dikarya</taxon>
        <taxon>Basidiomycota</taxon>
        <taxon>Agaricomycotina</taxon>
        <taxon>Agaricomycetes</taxon>
        <taxon>Polyporales</taxon>
        <taxon>Sparassidaceae</taxon>
        <taxon>Sparassis</taxon>
    </lineage>
</organism>
<reference evidence="12 13" key="1">
    <citation type="journal article" date="2018" name="Sci. Rep.">
        <title>Genome sequence of the cauliflower mushroom Sparassis crispa (Hanabiratake) and its association with beneficial usage.</title>
        <authorList>
            <person name="Kiyama R."/>
            <person name="Furutani Y."/>
            <person name="Kawaguchi K."/>
            <person name="Nakanishi T."/>
        </authorList>
    </citation>
    <scope>NUCLEOTIDE SEQUENCE [LARGE SCALE GENOMIC DNA]</scope>
</reference>
<keyword evidence="3" id="KW-0679">Respiratory chain</keyword>
<dbReference type="InParanoid" id="A0A401GXA4"/>
<protein>
    <recommendedName>
        <fullName evidence="10">Cytochrome b-c1 complex subunit 2, mitochondrial</fullName>
    </recommendedName>
</protein>
<keyword evidence="6" id="KW-0249">Electron transport</keyword>
<evidence type="ECO:0000256" key="7">
    <source>
        <dbReference type="ARBA" id="ARBA00023128"/>
    </source>
</evidence>
<dbReference type="OrthoDB" id="6369905at2759"/>
<feature type="domain" description="Peptidase M16 N-terminal" evidence="11">
    <location>
        <begin position="30"/>
        <end position="171"/>
    </location>
</feature>